<evidence type="ECO:0000256" key="2">
    <source>
        <dbReference type="ARBA" id="ARBA00022692"/>
    </source>
</evidence>
<feature type="compositionally biased region" description="Polar residues" evidence="5">
    <location>
        <begin position="562"/>
        <end position="580"/>
    </location>
</feature>
<evidence type="ECO:0008006" key="10">
    <source>
        <dbReference type="Google" id="ProtNLM"/>
    </source>
</evidence>
<feature type="region of interest" description="Disordered" evidence="5">
    <location>
        <begin position="203"/>
        <end position="224"/>
    </location>
</feature>
<dbReference type="AlphaFoldDB" id="A0A0F7ZPR8"/>
<dbReference type="GO" id="GO:0035838">
    <property type="term" value="C:growing cell tip"/>
    <property type="evidence" value="ECO:0007669"/>
    <property type="project" value="TreeGrafter"/>
</dbReference>
<dbReference type="InterPro" id="IPR009571">
    <property type="entry name" value="SUR7/Rim9-like_fungi"/>
</dbReference>
<evidence type="ECO:0000313" key="8">
    <source>
        <dbReference type="EMBL" id="KJZ75975.1"/>
    </source>
</evidence>
<keyword evidence="3 6" id="KW-1133">Transmembrane helix</keyword>
<protein>
    <recommendedName>
        <fullName evidence="10">PH-response regulator protein palI/RIM9</fullName>
    </recommendedName>
</protein>
<feature type="signal peptide" evidence="7">
    <location>
        <begin position="1"/>
        <end position="25"/>
    </location>
</feature>
<sequence>MLRPATPLTVLLLIAFGLLLMSVLSAPIIKAIPMGSFKDVTFGVFGFCKEGQSCSPMRIGYDTAQLLDNDNQAFDLPAGVRDTVSVALIVHPVAVALALVIFIMAAAAHFHGPGHSAGYLLTLFIFIIITFLVGIVAFLVDVLLFIPHMAFGSYMVLAGTIILGLSAIGSCAMRRSLVSRLAHKKRIEQNAEMSGENYYAVKEDPSKPSTAVTSQPTLPTATSANADTLPQFASFEDDVKVERFSEDAIPLTRRISDVPPPMTARAPPPRDPYALAANGPPASYGSPMGRGGMGTGAGFRGRGGGGYGRGGMAQGRAGYGLSGTGSPRGGGPGYVSPPRGGYGNRGGRGPPPVYNNMPGQFDNRPVGDTAYYGQQTPGKGPGPGPQANPNAPVVGYQQDYEAYNPSKELPRAESPPPFPTPRGNEAGRNAADNFDQYGQVRDNDLSAPGIAGLQRPRPKPRHETMMTEGSRYSTDDVYAPPRAAWNQGPGLAPRAASPGPLYQSSAVETPGGASFYGDVYSMYGNPARPESPPPLPSNPAYQDIGGPPARARSPSESERSHFTSISQRGVNPQWNPNQMGQGPPPRRLAQQQKQRRQDILLDNPDFQLPGSRAKGVQRGAGMITGGAYPTGL</sequence>
<dbReference type="PANTHER" id="PTHR28013:SF3">
    <property type="entry name" value="PROTEIN DCV1-RELATED"/>
    <property type="match status" value="1"/>
</dbReference>
<reference evidence="8 9" key="1">
    <citation type="journal article" date="2014" name="Genome Biol. Evol.">
        <title>Comparative genomics and transcriptomics analyses reveal divergent lifestyle features of nematode endoparasitic fungus Hirsutella minnesotensis.</title>
        <authorList>
            <person name="Lai Y."/>
            <person name="Liu K."/>
            <person name="Zhang X."/>
            <person name="Zhang X."/>
            <person name="Li K."/>
            <person name="Wang N."/>
            <person name="Shu C."/>
            <person name="Wu Y."/>
            <person name="Wang C."/>
            <person name="Bushley K.E."/>
            <person name="Xiang M."/>
            <person name="Liu X."/>
        </authorList>
    </citation>
    <scope>NUCLEOTIDE SEQUENCE [LARGE SCALE GENOMIC DNA]</scope>
    <source>
        <strain evidence="8 9">3608</strain>
    </source>
</reference>
<dbReference type="PANTHER" id="PTHR28013">
    <property type="entry name" value="PROTEIN DCV1-RELATED"/>
    <property type="match status" value="1"/>
</dbReference>
<feature type="compositionally biased region" description="Polar residues" evidence="5">
    <location>
        <begin position="207"/>
        <end position="224"/>
    </location>
</feature>
<evidence type="ECO:0000256" key="6">
    <source>
        <dbReference type="SAM" id="Phobius"/>
    </source>
</evidence>
<evidence type="ECO:0000256" key="3">
    <source>
        <dbReference type="ARBA" id="ARBA00022989"/>
    </source>
</evidence>
<evidence type="ECO:0000313" key="9">
    <source>
        <dbReference type="Proteomes" id="UP000054481"/>
    </source>
</evidence>
<dbReference type="EMBL" id="KQ030514">
    <property type="protein sequence ID" value="KJZ75975.1"/>
    <property type="molecule type" value="Genomic_DNA"/>
</dbReference>
<evidence type="ECO:0000256" key="4">
    <source>
        <dbReference type="ARBA" id="ARBA00023136"/>
    </source>
</evidence>
<evidence type="ECO:0000256" key="1">
    <source>
        <dbReference type="ARBA" id="ARBA00004141"/>
    </source>
</evidence>
<accession>A0A0F7ZPR8</accession>
<organism evidence="8 9">
    <name type="scientific">Hirsutella minnesotensis 3608</name>
    <dbReference type="NCBI Taxonomy" id="1043627"/>
    <lineage>
        <taxon>Eukaryota</taxon>
        <taxon>Fungi</taxon>
        <taxon>Dikarya</taxon>
        <taxon>Ascomycota</taxon>
        <taxon>Pezizomycotina</taxon>
        <taxon>Sordariomycetes</taxon>
        <taxon>Hypocreomycetidae</taxon>
        <taxon>Hypocreales</taxon>
        <taxon>Ophiocordycipitaceae</taxon>
        <taxon>Hirsutella</taxon>
    </lineage>
</organism>
<keyword evidence="9" id="KW-1185">Reference proteome</keyword>
<dbReference type="OrthoDB" id="2354757at2759"/>
<proteinExistence type="predicted"/>
<dbReference type="Pfam" id="PF06687">
    <property type="entry name" value="SUR7"/>
    <property type="match status" value="1"/>
</dbReference>
<feature type="transmembrane region" description="Helical" evidence="6">
    <location>
        <begin position="119"/>
        <end position="146"/>
    </location>
</feature>
<dbReference type="Proteomes" id="UP000054481">
    <property type="component" value="Unassembled WGS sequence"/>
</dbReference>
<feature type="transmembrane region" description="Helical" evidence="6">
    <location>
        <begin position="152"/>
        <end position="173"/>
    </location>
</feature>
<evidence type="ECO:0000256" key="7">
    <source>
        <dbReference type="SAM" id="SignalP"/>
    </source>
</evidence>
<keyword evidence="4 6" id="KW-0472">Membrane</keyword>
<dbReference type="GO" id="GO:0032153">
    <property type="term" value="C:cell division site"/>
    <property type="evidence" value="ECO:0007669"/>
    <property type="project" value="TreeGrafter"/>
</dbReference>
<keyword evidence="2 6" id="KW-0812">Transmembrane</keyword>
<dbReference type="GO" id="GO:0005886">
    <property type="term" value="C:plasma membrane"/>
    <property type="evidence" value="ECO:0007669"/>
    <property type="project" value="InterPro"/>
</dbReference>
<feature type="compositionally biased region" description="Gly residues" evidence="5">
    <location>
        <begin position="318"/>
        <end position="333"/>
    </location>
</feature>
<keyword evidence="7" id="KW-0732">Signal</keyword>
<feature type="region of interest" description="Disordered" evidence="5">
    <location>
        <begin position="318"/>
        <end position="632"/>
    </location>
</feature>
<feature type="chain" id="PRO_5002526459" description="PH-response regulator protein palI/RIM9" evidence="7">
    <location>
        <begin position="26"/>
        <end position="632"/>
    </location>
</feature>
<feature type="transmembrane region" description="Helical" evidence="6">
    <location>
        <begin position="84"/>
        <end position="107"/>
    </location>
</feature>
<dbReference type="InterPro" id="IPR051380">
    <property type="entry name" value="pH-response_reg_palI/RIM9"/>
</dbReference>
<comment type="subcellular location">
    <subcellularLocation>
        <location evidence="1">Membrane</location>
        <topology evidence="1">Multi-pass membrane protein</topology>
    </subcellularLocation>
</comment>
<name>A0A0F7ZPR8_9HYPO</name>
<evidence type="ECO:0000256" key="5">
    <source>
        <dbReference type="SAM" id="MobiDB-lite"/>
    </source>
</evidence>
<gene>
    <name evidence="8" type="ORF">HIM_04799</name>
</gene>